<dbReference type="InterPro" id="IPR000067">
    <property type="entry name" value="FlgMring_FliF"/>
</dbReference>
<dbReference type="EMBL" id="UINC01063338">
    <property type="protein sequence ID" value="SVB90870.1"/>
    <property type="molecule type" value="Genomic_DNA"/>
</dbReference>
<dbReference type="GO" id="GO:0071973">
    <property type="term" value="P:bacterial-type flagellum-dependent cell motility"/>
    <property type="evidence" value="ECO:0007669"/>
    <property type="project" value="InterPro"/>
</dbReference>
<sequence>MSDIALDQEALPIPDTAVDLSEPAEVAANLVENPPNLDEPGIASLPINVEKSALERFLDQPAVRRSAPAVIGLLVLLFCVFFYMWISAPGYRAVYPGMLESDRQVAYELLLNTGFDVKIDTASGELQVTNNRYHEARMIMAAQNIPKAAALGSLGSLVEQGSITTSRFMEQVSYRAAMESELAKSVEQISSISSARVHIAESHQSAFVRNKSPSKASVVVRPYPGRSVSRSQIQAIVHLVSSSVPHL</sequence>
<dbReference type="InterPro" id="IPR045851">
    <property type="entry name" value="AMP-bd_C_sf"/>
</dbReference>
<dbReference type="Gene3D" id="3.30.300.30">
    <property type="match status" value="1"/>
</dbReference>
<gene>
    <name evidence="5" type="ORF">METZ01_LOCUS243724</name>
</gene>
<organism evidence="5">
    <name type="scientific">marine metagenome</name>
    <dbReference type="NCBI Taxonomy" id="408172"/>
    <lineage>
        <taxon>unclassified sequences</taxon>
        <taxon>metagenomes</taxon>
        <taxon>ecological metagenomes</taxon>
    </lineage>
</organism>
<evidence type="ECO:0000256" key="1">
    <source>
        <dbReference type="ARBA" id="ARBA00004370"/>
    </source>
</evidence>
<dbReference type="PANTHER" id="PTHR30046">
    <property type="entry name" value="FLAGELLAR M-RING PROTEIN"/>
    <property type="match status" value="1"/>
</dbReference>
<accession>A0A382HUA0</accession>
<dbReference type="GO" id="GO:0003774">
    <property type="term" value="F:cytoskeletal motor activity"/>
    <property type="evidence" value="ECO:0007669"/>
    <property type="project" value="InterPro"/>
</dbReference>
<feature type="transmembrane region" description="Helical" evidence="3">
    <location>
        <begin position="66"/>
        <end position="86"/>
    </location>
</feature>
<protein>
    <recommendedName>
        <fullName evidence="4">Flagellar M-ring N-terminal domain-containing protein</fullName>
    </recommendedName>
</protein>
<feature type="non-terminal residue" evidence="5">
    <location>
        <position position="247"/>
    </location>
</feature>
<keyword evidence="3" id="KW-1133">Transmembrane helix</keyword>
<evidence type="ECO:0000256" key="3">
    <source>
        <dbReference type="SAM" id="Phobius"/>
    </source>
</evidence>
<name>A0A382HUA0_9ZZZZ</name>
<feature type="domain" description="Flagellar M-ring N-terminal" evidence="4">
    <location>
        <begin position="87"/>
        <end position="247"/>
    </location>
</feature>
<dbReference type="GO" id="GO:0009431">
    <property type="term" value="C:bacterial-type flagellum basal body, MS ring"/>
    <property type="evidence" value="ECO:0007669"/>
    <property type="project" value="InterPro"/>
</dbReference>
<proteinExistence type="predicted"/>
<evidence type="ECO:0000313" key="5">
    <source>
        <dbReference type="EMBL" id="SVB90870.1"/>
    </source>
</evidence>
<dbReference type="GO" id="GO:0016020">
    <property type="term" value="C:membrane"/>
    <property type="evidence" value="ECO:0007669"/>
    <property type="project" value="UniProtKB-SubCell"/>
</dbReference>
<reference evidence="5" key="1">
    <citation type="submission" date="2018-05" db="EMBL/GenBank/DDBJ databases">
        <authorList>
            <person name="Lanie J.A."/>
            <person name="Ng W.-L."/>
            <person name="Kazmierczak K.M."/>
            <person name="Andrzejewski T.M."/>
            <person name="Davidsen T.M."/>
            <person name="Wayne K.J."/>
            <person name="Tettelin H."/>
            <person name="Glass J.I."/>
            <person name="Rusch D."/>
            <person name="Podicherti R."/>
            <person name="Tsui H.-C.T."/>
            <person name="Winkler M.E."/>
        </authorList>
    </citation>
    <scope>NUCLEOTIDE SEQUENCE</scope>
</reference>
<evidence type="ECO:0000256" key="2">
    <source>
        <dbReference type="ARBA" id="ARBA00023136"/>
    </source>
</evidence>
<keyword evidence="2 3" id="KW-0472">Membrane</keyword>
<dbReference type="InterPro" id="IPR006182">
    <property type="entry name" value="FliF_N_dom"/>
</dbReference>
<dbReference type="InterPro" id="IPR043427">
    <property type="entry name" value="YscJ/FliF"/>
</dbReference>
<dbReference type="Pfam" id="PF01514">
    <property type="entry name" value="YscJ_FliF"/>
    <property type="match status" value="1"/>
</dbReference>
<evidence type="ECO:0000259" key="4">
    <source>
        <dbReference type="Pfam" id="PF01514"/>
    </source>
</evidence>
<dbReference type="PRINTS" id="PR01009">
    <property type="entry name" value="FLGMRINGFLIF"/>
</dbReference>
<keyword evidence="3" id="KW-0812">Transmembrane</keyword>
<dbReference type="AlphaFoldDB" id="A0A382HUA0"/>
<dbReference type="PANTHER" id="PTHR30046:SF0">
    <property type="entry name" value="FLAGELLAR M-RING PROTEIN"/>
    <property type="match status" value="1"/>
</dbReference>
<comment type="subcellular location">
    <subcellularLocation>
        <location evidence="1">Membrane</location>
    </subcellularLocation>
</comment>